<evidence type="ECO:0000313" key="2">
    <source>
        <dbReference type="Proteomes" id="UP000831817"/>
    </source>
</evidence>
<name>A0ABN6P9A6_9EURY</name>
<dbReference type="EMBL" id="AP025698">
    <property type="protein sequence ID" value="BDH78719.1"/>
    <property type="molecule type" value="Genomic_DNA"/>
</dbReference>
<protein>
    <submittedName>
        <fullName evidence="1">Uncharacterized protein</fullName>
    </submittedName>
</protein>
<sequence length="37" mass="4208">MTVKVEVFTSEPPCSGGRLLLKVIDEIKKRIRGQNQH</sequence>
<gene>
    <name evidence="1" type="ORF">MTTB_00980</name>
</gene>
<proteinExistence type="predicted"/>
<keyword evidence="2" id="KW-1185">Reference proteome</keyword>
<organism evidence="1 2">
    <name type="scientific">Methanothermobacter tenebrarum</name>
    <dbReference type="NCBI Taxonomy" id="680118"/>
    <lineage>
        <taxon>Archaea</taxon>
        <taxon>Methanobacteriati</taxon>
        <taxon>Methanobacteriota</taxon>
        <taxon>Methanomada group</taxon>
        <taxon>Methanobacteria</taxon>
        <taxon>Methanobacteriales</taxon>
        <taxon>Methanobacteriaceae</taxon>
        <taxon>Methanothermobacter</taxon>
    </lineage>
</organism>
<accession>A0ABN6P9A6</accession>
<evidence type="ECO:0000313" key="1">
    <source>
        <dbReference type="EMBL" id="BDH78719.1"/>
    </source>
</evidence>
<dbReference type="Proteomes" id="UP000831817">
    <property type="component" value="Chromosome"/>
</dbReference>
<reference evidence="1 2" key="1">
    <citation type="submission" date="2022-04" db="EMBL/GenBank/DDBJ databases">
        <title>Complete genome of Methanothermobacter tenebrarum strain RMAS.</title>
        <authorList>
            <person name="Nakamura K."/>
            <person name="Oshima K."/>
            <person name="Hattori M."/>
            <person name="Kamagata Y."/>
            <person name="Takamizawa K."/>
        </authorList>
    </citation>
    <scope>NUCLEOTIDE SEQUENCE [LARGE SCALE GENOMIC DNA]</scope>
    <source>
        <strain evidence="1 2">RMAS</strain>
    </source>
</reference>